<reference evidence="1" key="1">
    <citation type="journal article" date="2019" name="Philos. Trans. R. Soc. Lond., B, Biol. Sci.">
        <title>Targeted metagenomic recovery of four divergent viruses reveals shared and distinctive characteristics of giant viruses of marine eukaryotes.</title>
        <authorList>
            <person name="Needham D.M."/>
            <person name="Poirier C."/>
            <person name="Hehenberger E."/>
            <person name="Jimenez V."/>
            <person name="Swalwell J.E."/>
            <person name="Santoro A.E."/>
            <person name="Worden A.Z."/>
        </authorList>
    </citation>
    <scope>NUCLEOTIDE SEQUENCE</scope>
    <source>
        <strain evidence="1">OPacV-662</strain>
    </source>
</reference>
<sequence>MKVSILDEINAQVFTEILNKDNISLSLIRRKFKCNPMIYLLTSGEREKLIYGYCIYIVKNDTVRIICVICDSKFFNIFFAQLEENWKKYHEVNFILYSESKLEPFIQKQYKIQNFNWVEKTIHMYKKFERNPRLVYN</sequence>
<organism evidence="1">
    <name type="scientific">Megaviridae environmental sample</name>
    <dbReference type="NCBI Taxonomy" id="1737588"/>
    <lineage>
        <taxon>Viruses</taxon>
        <taxon>Varidnaviria</taxon>
        <taxon>Bamfordvirae</taxon>
        <taxon>Nucleocytoviricota</taxon>
        <taxon>Megaviricetes</taxon>
        <taxon>Imitervirales</taxon>
        <taxon>Mimiviridae</taxon>
        <taxon>environmental samples</taxon>
    </lineage>
</organism>
<evidence type="ECO:0000313" key="1">
    <source>
        <dbReference type="EMBL" id="QFG73839.1"/>
    </source>
</evidence>
<accession>A0A5J6VJ80</accession>
<proteinExistence type="predicted"/>
<protein>
    <submittedName>
        <fullName evidence="1">Uncharacterized protein</fullName>
    </submittedName>
</protein>
<dbReference type="EMBL" id="MN448271">
    <property type="protein sequence ID" value="QFG73839.1"/>
    <property type="molecule type" value="Genomic_DNA"/>
</dbReference>
<name>A0A5J6VJ80_9VIRU</name>